<dbReference type="NCBIfam" id="TIGR00581">
    <property type="entry name" value="moaC"/>
    <property type="match status" value="1"/>
</dbReference>
<dbReference type="SUPFAM" id="SSF55040">
    <property type="entry name" value="Molybdenum cofactor biosynthesis protein C, MoaC"/>
    <property type="match status" value="1"/>
</dbReference>
<keyword evidence="4 7" id="KW-0501">Molybdenum cofactor biosynthesis</keyword>
<protein>
    <recommendedName>
        <fullName evidence="3 7">Cyclic pyranopterin monophosphate synthase</fullName>
        <ecNumber evidence="3 7">4.6.1.17</ecNumber>
    </recommendedName>
    <alternativeName>
        <fullName evidence="7">Molybdenum cofactor biosynthesis protein C</fullName>
    </alternativeName>
</protein>
<dbReference type="STRING" id="1122206.SAMN02745753_01586"/>
<dbReference type="NCBIfam" id="NF006870">
    <property type="entry name" value="PRK09364.1"/>
    <property type="match status" value="1"/>
</dbReference>
<evidence type="ECO:0000256" key="3">
    <source>
        <dbReference type="ARBA" id="ARBA00012575"/>
    </source>
</evidence>
<dbReference type="InterPro" id="IPR023045">
    <property type="entry name" value="MoaC"/>
</dbReference>
<dbReference type="EC" id="4.6.1.17" evidence="3 7"/>
<dbReference type="OrthoDB" id="9794429at2"/>
<evidence type="ECO:0000256" key="1">
    <source>
        <dbReference type="ARBA" id="ARBA00001637"/>
    </source>
</evidence>
<evidence type="ECO:0000259" key="8">
    <source>
        <dbReference type="Pfam" id="PF01967"/>
    </source>
</evidence>
<accession>A0A1M5A2Z5</accession>
<evidence type="ECO:0000313" key="9">
    <source>
        <dbReference type="EMBL" id="SHF24689.1"/>
    </source>
</evidence>
<name>A0A1M5A2Z5_9GAMM</name>
<comment type="similarity">
    <text evidence="7">Belongs to the MoaC family.</text>
</comment>
<dbReference type="Gene3D" id="3.30.70.640">
    <property type="entry name" value="Molybdopterin cofactor biosynthesis C (MoaC) domain"/>
    <property type="match status" value="1"/>
</dbReference>
<evidence type="ECO:0000256" key="5">
    <source>
        <dbReference type="ARBA" id="ARBA00023239"/>
    </source>
</evidence>
<comment type="function">
    <text evidence="6 7">Catalyzes the conversion of (8S)-3',8-cyclo-7,8-dihydroguanosine 5'-triphosphate to cyclic pyranopterin monophosphate (cPMP).</text>
</comment>
<dbReference type="GO" id="GO:0006777">
    <property type="term" value="P:Mo-molybdopterin cofactor biosynthetic process"/>
    <property type="evidence" value="ECO:0007669"/>
    <property type="project" value="UniProtKB-UniRule"/>
</dbReference>
<dbReference type="HAMAP" id="MF_01224_B">
    <property type="entry name" value="MoaC_B"/>
    <property type="match status" value="1"/>
</dbReference>
<feature type="domain" description="Molybdopterin cofactor biosynthesis C (MoaC)" evidence="8">
    <location>
        <begin position="16"/>
        <end position="150"/>
    </location>
</feature>
<evidence type="ECO:0000256" key="2">
    <source>
        <dbReference type="ARBA" id="ARBA00005046"/>
    </source>
</evidence>
<evidence type="ECO:0000313" key="10">
    <source>
        <dbReference type="Proteomes" id="UP000184517"/>
    </source>
</evidence>
<reference evidence="10" key="1">
    <citation type="submission" date="2016-11" db="EMBL/GenBank/DDBJ databases">
        <authorList>
            <person name="Varghese N."/>
            <person name="Submissions S."/>
        </authorList>
    </citation>
    <scope>NUCLEOTIDE SEQUENCE [LARGE SCALE GENOMIC DNA]</scope>
    <source>
        <strain evidence="10">DSM 16579</strain>
    </source>
</reference>
<dbReference type="InterPro" id="IPR036522">
    <property type="entry name" value="MoaC_sf"/>
</dbReference>
<feature type="active site" evidence="7">
    <location>
        <position position="128"/>
    </location>
</feature>
<keyword evidence="10" id="KW-1185">Reference proteome</keyword>
<dbReference type="PANTHER" id="PTHR22960">
    <property type="entry name" value="MOLYBDOPTERIN COFACTOR SYNTHESIS PROTEIN A"/>
    <property type="match status" value="1"/>
</dbReference>
<dbReference type="RefSeq" id="WP_072839177.1">
    <property type="nucleotide sequence ID" value="NZ_FQVF01000006.1"/>
</dbReference>
<dbReference type="Pfam" id="PF01967">
    <property type="entry name" value="MoaC"/>
    <property type="match status" value="1"/>
</dbReference>
<feature type="binding site" evidence="7">
    <location>
        <begin position="113"/>
        <end position="114"/>
    </location>
    <ligand>
        <name>substrate</name>
    </ligand>
</feature>
<feature type="binding site" evidence="7">
    <location>
        <begin position="76"/>
        <end position="78"/>
    </location>
    <ligand>
        <name>substrate</name>
    </ligand>
</feature>
<dbReference type="InterPro" id="IPR050105">
    <property type="entry name" value="MoCo_biosynth_MoaA/MoaC"/>
</dbReference>
<dbReference type="InterPro" id="IPR047594">
    <property type="entry name" value="MoaC_bact/euk"/>
</dbReference>
<organism evidence="9 10">
    <name type="scientific">Marinomonas polaris DSM 16579</name>
    <dbReference type="NCBI Taxonomy" id="1122206"/>
    <lineage>
        <taxon>Bacteria</taxon>
        <taxon>Pseudomonadati</taxon>
        <taxon>Pseudomonadota</taxon>
        <taxon>Gammaproteobacteria</taxon>
        <taxon>Oceanospirillales</taxon>
        <taxon>Oceanospirillaceae</taxon>
        <taxon>Marinomonas</taxon>
    </lineage>
</organism>
<comment type="catalytic activity">
    <reaction evidence="1 7">
        <text>(8S)-3',8-cyclo-7,8-dihydroguanosine 5'-triphosphate = cyclic pyranopterin phosphate + diphosphate</text>
        <dbReference type="Rhea" id="RHEA:49580"/>
        <dbReference type="ChEBI" id="CHEBI:33019"/>
        <dbReference type="ChEBI" id="CHEBI:59648"/>
        <dbReference type="ChEBI" id="CHEBI:131766"/>
        <dbReference type="EC" id="4.6.1.17"/>
    </reaction>
</comment>
<evidence type="ECO:0000256" key="6">
    <source>
        <dbReference type="ARBA" id="ARBA00055087"/>
    </source>
</evidence>
<dbReference type="AlphaFoldDB" id="A0A1M5A2Z5"/>
<keyword evidence="5 7" id="KW-0456">Lyase</keyword>
<proteinExistence type="inferred from homology"/>
<comment type="pathway">
    <text evidence="2 7">Cofactor biosynthesis; molybdopterin biosynthesis.</text>
</comment>
<dbReference type="InterPro" id="IPR002820">
    <property type="entry name" value="Mopterin_CF_biosynth-C_dom"/>
</dbReference>
<comment type="subunit">
    <text evidence="7">Homohexamer; trimer of dimers.</text>
</comment>
<dbReference type="Proteomes" id="UP000184517">
    <property type="component" value="Unassembled WGS sequence"/>
</dbReference>
<evidence type="ECO:0000256" key="7">
    <source>
        <dbReference type="HAMAP-Rule" id="MF_01224"/>
    </source>
</evidence>
<gene>
    <name evidence="7" type="primary">moaC</name>
    <name evidence="9" type="ORF">SAMN02745753_01586</name>
</gene>
<dbReference type="UniPathway" id="UPA00344"/>
<dbReference type="CDD" id="cd01420">
    <property type="entry name" value="MoaC_PE"/>
    <property type="match status" value="1"/>
</dbReference>
<dbReference type="EMBL" id="FQVF01000006">
    <property type="protein sequence ID" value="SHF24689.1"/>
    <property type="molecule type" value="Genomic_DNA"/>
</dbReference>
<sequence>MSDKLTHLDHQGHAHMVDVSDKDITKRTATAQAILLMQPATLKKVIEGGLPKGDVLATARIAGIQAAKKTSDLIPLCHPLMLTKVTVDINVISDCELEVLCTCSLSGKTGVEMEALTGASIAALTLYDMCKAVDKGIVIQNVSLLEKKGGKSGDWSKGNA</sequence>
<evidence type="ECO:0000256" key="4">
    <source>
        <dbReference type="ARBA" id="ARBA00023150"/>
    </source>
</evidence>
<dbReference type="GO" id="GO:0061799">
    <property type="term" value="F:cyclic pyranopterin monophosphate synthase activity"/>
    <property type="evidence" value="ECO:0007669"/>
    <property type="project" value="UniProtKB-UniRule"/>
</dbReference>